<dbReference type="PROSITE" id="PS50110">
    <property type="entry name" value="RESPONSE_REGULATORY"/>
    <property type="match status" value="1"/>
</dbReference>
<dbReference type="Pfam" id="PF02518">
    <property type="entry name" value="HATPase_c"/>
    <property type="match status" value="1"/>
</dbReference>
<dbReference type="eggNOG" id="COG0784">
    <property type="taxonomic scope" value="Bacteria"/>
</dbReference>
<evidence type="ECO:0000256" key="6">
    <source>
        <dbReference type="PROSITE-ProRule" id="PRU00169"/>
    </source>
</evidence>
<dbReference type="SMART" id="SM00388">
    <property type="entry name" value="HisKA"/>
    <property type="match status" value="1"/>
</dbReference>
<feature type="modified residue" description="4-aspartylphosphate" evidence="6">
    <location>
        <position position="540"/>
    </location>
</feature>
<keyword evidence="11" id="KW-1185">Reference proteome</keyword>
<dbReference type="InterPro" id="IPR004358">
    <property type="entry name" value="Sig_transdc_His_kin-like_C"/>
</dbReference>
<keyword evidence="7" id="KW-0812">Transmembrane</keyword>
<evidence type="ECO:0000256" key="5">
    <source>
        <dbReference type="ARBA" id="ARBA00022777"/>
    </source>
</evidence>
<dbReference type="CDD" id="cd00082">
    <property type="entry name" value="HisKA"/>
    <property type="match status" value="1"/>
</dbReference>
<organism evidence="10 11">
    <name type="scientific">Methylibium petroleiphilum (strain ATCC BAA-1232 / LMG 22953 / PM1)</name>
    <dbReference type="NCBI Taxonomy" id="420662"/>
    <lineage>
        <taxon>Bacteria</taxon>
        <taxon>Pseudomonadati</taxon>
        <taxon>Pseudomonadota</taxon>
        <taxon>Betaproteobacteria</taxon>
        <taxon>Burkholderiales</taxon>
        <taxon>Sphaerotilaceae</taxon>
        <taxon>Methylibium</taxon>
    </lineage>
</organism>
<evidence type="ECO:0000256" key="1">
    <source>
        <dbReference type="ARBA" id="ARBA00000085"/>
    </source>
</evidence>
<keyword evidence="4" id="KW-0808">Transferase</keyword>
<comment type="catalytic activity">
    <reaction evidence="1">
        <text>ATP + protein L-histidine = ADP + protein N-phospho-L-histidine.</text>
        <dbReference type="EC" id="2.7.13.3"/>
    </reaction>
</comment>
<keyword evidence="7" id="KW-0472">Membrane</keyword>
<dbReference type="AlphaFoldDB" id="A2SEX2"/>
<dbReference type="Gene3D" id="3.40.50.2300">
    <property type="match status" value="1"/>
</dbReference>
<dbReference type="EMBL" id="CP000555">
    <property type="protein sequence ID" value="ABM94111.1"/>
    <property type="molecule type" value="Genomic_DNA"/>
</dbReference>
<dbReference type="Pfam" id="PF00072">
    <property type="entry name" value="Response_reg"/>
    <property type="match status" value="1"/>
</dbReference>
<dbReference type="EC" id="2.7.13.3" evidence="2"/>
<dbReference type="Gene3D" id="1.10.287.130">
    <property type="match status" value="1"/>
</dbReference>
<dbReference type="InterPro" id="IPR003661">
    <property type="entry name" value="HisK_dim/P_dom"/>
</dbReference>
<feature type="transmembrane region" description="Helical" evidence="7">
    <location>
        <begin position="40"/>
        <end position="57"/>
    </location>
</feature>
<dbReference type="GO" id="GO:0005886">
    <property type="term" value="C:plasma membrane"/>
    <property type="evidence" value="ECO:0007669"/>
    <property type="project" value="TreeGrafter"/>
</dbReference>
<dbReference type="SUPFAM" id="SSF55874">
    <property type="entry name" value="ATPase domain of HSP90 chaperone/DNA topoisomerase II/histidine kinase"/>
    <property type="match status" value="1"/>
</dbReference>
<dbReference type="GO" id="GO:0009927">
    <property type="term" value="F:histidine phosphotransfer kinase activity"/>
    <property type="evidence" value="ECO:0007669"/>
    <property type="project" value="TreeGrafter"/>
</dbReference>
<dbReference type="GO" id="GO:0000155">
    <property type="term" value="F:phosphorelay sensor kinase activity"/>
    <property type="evidence" value="ECO:0007669"/>
    <property type="project" value="InterPro"/>
</dbReference>
<dbReference type="PANTHER" id="PTHR43047">
    <property type="entry name" value="TWO-COMPONENT HISTIDINE PROTEIN KINASE"/>
    <property type="match status" value="1"/>
</dbReference>
<dbReference type="InterPro" id="IPR005467">
    <property type="entry name" value="His_kinase_dom"/>
</dbReference>
<evidence type="ECO:0000256" key="4">
    <source>
        <dbReference type="ARBA" id="ARBA00022679"/>
    </source>
</evidence>
<dbReference type="PROSITE" id="PS50109">
    <property type="entry name" value="HIS_KIN"/>
    <property type="match status" value="1"/>
</dbReference>
<dbReference type="KEGG" id="mpt:Mpe_A1150"/>
<dbReference type="InterPro" id="IPR001789">
    <property type="entry name" value="Sig_transdc_resp-reg_receiver"/>
</dbReference>
<dbReference type="InterPro" id="IPR011006">
    <property type="entry name" value="CheY-like_superfamily"/>
</dbReference>
<dbReference type="Pfam" id="PF00512">
    <property type="entry name" value="HisKA"/>
    <property type="match status" value="1"/>
</dbReference>
<feature type="transmembrane region" description="Helical" evidence="7">
    <location>
        <begin position="102"/>
        <end position="122"/>
    </location>
</feature>
<feature type="domain" description="Histidine kinase" evidence="8">
    <location>
        <begin position="247"/>
        <end position="464"/>
    </location>
</feature>
<sequence length="609" mass="66663">MNALPPLPPLPMPPERKTVSRADLLPDVVRTLYSQTGVSLSGNLLGAMVLTMIYWPVAPSRELIAWCVLFGLVWVLRLVTLRRYAHAGWAAASSQAARWQRLWNAGAMASGACWGLAAWMFYEHGRAFHQTTLLLIIYSFCVGSITLMASQHRAFFAFISLCFVPTILRIATLGSTDNLLLAGVLSLVFLMTTILGRAYRRTFDRAIELKVRTEMLAVQLQTEKAAADEAKRAAETANRAKTQFFAAASHDLRQPLHAMGLFAEALRSKSRGDEEVTHLVNSINSSVDALEGLFGELLDITKIDTGGVEPQPRHFALRELFQRLKLQYEPTAFEKGLSLRFRGAHHVVYGDPVLVDRIVRNLLSNAIRYTVDGGVLVSARRRGDEVLLQVWDTGVGIAPTEQQRVFDEFYQVQANAPLGLHQPKGLGLGLSIVQRLARLMGAPLHLASVPGRGSVFTLTVPPGKVQRSQLSEPGTGKPALGLTLEHRHIVIVEDEPAVREGLVVLLKGWGASVESFDTVSAAEAWAGSPGVTTPDLAIVDYRLPEGRTGIEALTSLRAAFGQPLPAILVTGSTMTGHEEESNRHDFHLLIKPVAPNKLRAMIAFKLGLR</sequence>
<accession>A2SEX2</accession>
<feature type="transmembrane region" description="Helical" evidence="7">
    <location>
        <begin position="128"/>
        <end position="147"/>
    </location>
</feature>
<feature type="transmembrane region" description="Helical" evidence="7">
    <location>
        <begin position="179"/>
        <end position="199"/>
    </location>
</feature>
<gene>
    <name evidence="10" type="ordered locus">Mpe_A1150</name>
</gene>
<dbReference type="FunFam" id="3.30.565.10:FF:000049">
    <property type="entry name" value="Two-component sensor histidine kinase"/>
    <property type="match status" value="1"/>
</dbReference>
<keyword evidence="7" id="KW-1133">Transmembrane helix</keyword>
<dbReference type="SMART" id="SM00448">
    <property type="entry name" value="REC"/>
    <property type="match status" value="1"/>
</dbReference>
<feature type="transmembrane region" description="Helical" evidence="7">
    <location>
        <begin position="63"/>
        <end position="81"/>
    </location>
</feature>
<feature type="transmembrane region" description="Helical" evidence="7">
    <location>
        <begin position="154"/>
        <end position="173"/>
    </location>
</feature>
<evidence type="ECO:0000313" key="11">
    <source>
        <dbReference type="Proteomes" id="UP000000366"/>
    </source>
</evidence>
<dbReference type="Gene3D" id="3.30.565.10">
    <property type="entry name" value="Histidine kinase-like ATPase, C-terminal domain"/>
    <property type="match status" value="1"/>
</dbReference>
<keyword evidence="5 10" id="KW-0418">Kinase</keyword>
<keyword evidence="3 6" id="KW-0597">Phosphoprotein</keyword>
<dbReference type="InterPro" id="IPR036097">
    <property type="entry name" value="HisK_dim/P_sf"/>
</dbReference>
<dbReference type="Proteomes" id="UP000000366">
    <property type="component" value="Chromosome"/>
</dbReference>
<dbReference type="SMART" id="SM00387">
    <property type="entry name" value="HATPase_c"/>
    <property type="match status" value="1"/>
</dbReference>
<reference evidence="10 11" key="1">
    <citation type="journal article" date="2007" name="J. Bacteriol.">
        <title>Whole-genome analysis of the methyl tert-butyl ether-degrading beta-proteobacterium Methylibium petroleiphilum PM1.</title>
        <authorList>
            <person name="Kane S.R."/>
            <person name="Chakicherla A.Y."/>
            <person name="Chain P.S.G."/>
            <person name="Schmidt R."/>
            <person name="Shin M.W."/>
            <person name="Legler T.C."/>
            <person name="Scow K.M."/>
            <person name="Larimer F.W."/>
            <person name="Lucas S.M."/>
            <person name="Richardson P.M."/>
            <person name="Hristova K.R."/>
        </authorList>
    </citation>
    <scope>NUCLEOTIDE SEQUENCE [LARGE SCALE GENOMIC DNA]</scope>
    <source>
        <strain evidence="11">ATCC BAA-1232 / LMG 22953 / PM1</strain>
    </source>
</reference>
<dbReference type="RefSeq" id="WP_011828748.1">
    <property type="nucleotide sequence ID" value="NC_008825.1"/>
</dbReference>
<proteinExistence type="predicted"/>
<feature type="domain" description="Response regulatory" evidence="9">
    <location>
        <begin position="488"/>
        <end position="606"/>
    </location>
</feature>
<evidence type="ECO:0000256" key="3">
    <source>
        <dbReference type="ARBA" id="ARBA00022553"/>
    </source>
</evidence>
<dbReference type="CDD" id="cd00156">
    <property type="entry name" value="REC"/>
    <property type="match status" value="1"/>
</dbReference>
<evidence type="ECO:0000259" key="8">
    <source>
        <dbReference type="PROSITE" id="PS50109"/>
    </source>
</evidence>
<dbReference type="InterPro" id="IPR003594">
    <property type="entry name" value="HATPase_dom"/>
</dbReference>
<dbReference type="SUPFAM" id="SSF47384">
    <property type="entry name" value="Homodimeric domain of signal transducing histidine kinase"/>
    <property type="match status" value="1"/>
</dbReference>
<dbReference type="PANTHER" id="PTHR43047:SF9">
    <property type="entry name" value="HISTIDINE KINASE"/>
    <property type="match status" value="1"/>
</dbReference>
<evidence type="ECO:0000256" key="2">
    <source>
        <dbReference type="ARBA" id="ARBA00012438"/>
    </source>
</evidence>
<evidence type="ECO:0000256" key="7">
    <source>
        <dbReference type="SAM" id="Phobius"/>
    </source>
</evidence>
<dbReference type="eggNOG" id="COG2205">
    <property type="taxonomic scope" value="Bacteria"/>
</dbReference>
<dbReference type="SUPFAM" id="SSF52172">
    <property type="entry name" value="CheY-like"/>
    <property type="match status" value="1"/>
</dbReference>
<dbReference type="PRINTS" id="PR00344">
    <property type="entry name" value="BCTRLSENSOR"/>
</dbReference>
<dbReference type="InterPro" id="IPR036890">
    <property type="entry name" value="HATPase_C_sf"/>
</dbReference>
<dbReference type="STRING" id="420662.Mpe_A1150"/>
<evidence type="ECO:0000259" key="9">
    <source>
        <dbReference type="PROSITE" id="PS50110"/>
    </source>
</evidence>
<protein>
    <recommendedName>
        <fullName evidence="2">histidine kinase</fullName>
        <ecNumber evidence="2">2.7.13.3</ecNumber>
    </recommendedName>
</protein>
<dbReference type="HOGENOM" id="CLU_000445_114_75_4"/>
<name>A2SEX2_METPP</name>
<evidence type="ECO:0000313" key="10">
    <source>
        <dbReference type="EMBL" id="ABM94111.1"/>
    </source>
</evidence>